<name>A0AA39X7I7_9PEZI</name>
<comment type="caution">
    <text evidence="1">The sequence shown here is derived from an EMBL/GenBank/DDBJ whole genome shotgun (WGS) entry which is preliminary data.</text>
</comment>
<protein>
    <submittedName>
        <fullName evidence="1">Uncharacterized protein</fullName>
    </submittedName>
</protein>
<evidence type="ECO:0000313" key="2">
    <source>
        <dbReference type="Proteomes" id="UP001174934"/>
    </source>
</evidence>
<keyword evidence="2" id="KW-1185">Reference proteome</keyword>
<organism evidence="1 2">
    <name type="scientific">Bombardia bombarda</name>
    <dbReference type="NCBI Taxonomy" id="252184"/>
    <lineage>
        <taxon>Eukaryota</taxon>
        <taxon>Fungi</taxon>
        <taxon>Dikarya</taxon>
        <taxon>Ascomycota</taxon>
        <taxon>Pezizomycotina</taxon>
        <taxon>Sordariomycetes</taxon>
        <taxon>Sordariomycetidae</taxon>
        <taxon>Sordariales</taxon>
        <taxon>Lasiosphaeriaceae</taxon>
        <taxon>Bombardia</taxon>
    </lineage>
</organism>
<proteinExistence type="predicted"/>
<dbReference type="EMBL" id="JAULSR010000002">
    <property type="protein sequence ID" value="KAK0628615.1"/>
    <property type="molecule type" value="Genomic_DNA"/>
</dbReference>
<dbReference type="AlphaFoldDB" id="A0AA39X7I7"/>
<gene>
    <name evidence="1" type="ORF">B0T17DRAFT_159869</name>
</gene>
<dbReference type="Proteomes" id="UP001174934">
    <property type="component" value="Unassembled WGS sequence"/>
</dbReference>
<sequence>MRRAYTLISLFNTPCCVTPTQLLSLFPNRQDHTTTDSISNSVIAGQELCLHFGVDSSETPLTSDADSRQQLWRLLGALITRDKWLGWAY</sequence>
<reference evidence="1" key="1">
    <citation type="submission" date="2023-06" db="EMBL/GenBank/DDBJ databases">
        <title>Genome-scale phylogeny and comparative genomics of the fungal order Sordariales.</title>
        <authorList>
            <consortium name="Lawrence Berkeley National Laboratory"/>
            <person name="Hensen N."/>
            <person name="Bonometti L."/>
            <person name="Westerberg I."/>
            <person name="Brannstrom I.O."/>
            <person name="Guillou S."/>
            <person name="Cros-Aarteil S."/>
            <person name="Calhoun S."/>
            <person name="Haridas S."/>
            <person name="Kuo A."/>
            <person name="Mondo S."/>
            <person name="Pangilinan J."/>
            <person name="Riley R."/>
            <person name="LaButti K."/>
            <person name="Andreopoulos B."/>
            <person name="Lipzen A."/>
            <person name="Chen C."/>
            <person name="Yanf M."/>
            <person name="Daum C."/>
            <person name="Ng V."/>
            <person name="Clum A."/>
            <person name="Steindorff A."/>
            <person name="Ohm R."/>
            <person name="Martin F."/>
            <person name="Silar P."/>
            <person name="Natvig D."/>
            <person name="Lalanne C."/>
            <person name="Gautier V."/>
            <person name="Ament-velasquez S.L."/>
            <person name="Kruys A."/>
            <person name="Hutchinson M.I."/>
            <person name="Powell A.J."/>
            <person name="Barry K."/>
            <person name="Miller A.N."/>
            <person name="Grigoriev I.V."/>
            <person name="Debuchy R."/>
            <person name="Gladieux P."/>
            <person name="Thoren M.H."/>
            <person name="Johannesson H."/>
        </authorList>
    </citation>
    <scope>NUCLEOTIDE SEQUENCE</scope>
    <source>
        <strain evidence="1">SMH3391-2</strain>
    </source>
</reference>
<accession>A0AA39X7I7</accession>
<evidence type="ECO:0000313" key="1">
    <source>
        <dbReference type="EMBL" id="KAK0628615.1"/>
    </source>
</evidence>